<dbReference type="Gene3D" id="1.10.510.10">
    <property type="entry name" value="Transferase(Phosphotransferase) domain 1"/>
    <property type="match status" value="1"/>
</dbReference>
<evidence type="ECO:0000256" key="2">
    <source>
        <dbReference type="ARBA" id="ARBA00022741"/>
    </source>
</evidence>
<dbReference type="Pfam" id="PF07714">
    <property type="entry name" value="PK_Tyr_Ser-Thr"/>
    <property type="match status" value="1"/>
</dbReference>
<evidence type="ECO:0000259" key="5">
    <source>
        <dbReference type="PROSITE" id="PS50011"/>
    </source>
</evidence>
<keyword evidence="2" id="KW-0547">Nucleotide-binding</keyword>
<dbReference type="InterPro" id="IPR011009">
    <property type="entry name" value="Kinase-like_dom_sf"/>
</dbReference>
<comment type="caution">
    <text evidence="6">The sequence shown here is derived from an EMBL/GenBank/DDBJ whole genome shotgun (WGS) entry which is preliminary data.</text>
</comment>
<keyword evidence="3" id="KW-0418">Kinase</keyword>
<keyword evidence="4" id="KW-0067">ATP-binding</keyword>
<sequence>MPCDVLSFAMAAIEVLTGNVPFSDGIESHDAAAKIKAGERPSRPVGVPDALWRLIEDCWQQDPAKQPSFAQVVERLEAMPSKPFKLDELFEANLKSSRASVAADKA</sequence>
<evidence type="ECO:0000313" key="7">
    <source>
        <dbReference type="Proteomes" id="UP001527925"/>
    </source>
</evidence>
<organism evidence="6 7">
    <name type="scientific">Polyrhizophydium stewartii</name>
    <dbReference type="NCBI Taxonomy" id="2732419"/>
    <lineage>
        <taxon>Eukaryota</taxon>
        <taxon>Fungi</taxon>
        <taxon>Fungi incertae sedis</taxon>
        <taxon>Chytridiomycota</taxon>
        <taxon>Chytridiomycota incertae sedis</taxon>
        <taxon>Chytridiomycetes</taxon>
        <taxon>Rhizophydiales</taxon>
        <taxon>Rhizophydiales incertae sedis</taxon>
        <taxon>Polyrhizophydium</taxon>
    </lineage>
</organism>
<evidence type="ECO:0000256" key="1">
    <source>
        <dbReference type="ARBA" id="ARBA00022679"/>
    </source>
</evidence>
<dbReference type="PROSITE" id="PS50011">
    <property type="entry name" value="PROTEIN_KINASE_DOM"/>
    <property type="match status" value="1"/>
</dbReference>
<accession>A0ABR4N2Z5</accession>
<dbReference type="SUPFAM" id="SSF56112">
    <property type="entry name" value="Protein kinase-like (PK-like)"/>
    <property type="match status" value="1"/>
</dbReference>
<dbReference type="PANTHER" id="PTHR44329:SF288">
    <property type="entry name" value="MITOGEN-ACTIVATED PROTEIN KINASE KINASE KINASE 20"/>
    <property type="match status" value="1"/>
</dbReference>
<keyword evidence="1" id="KW-0808">Transferase</keyword>
<feature type="domain" description="Protein kinase" evidence="5">
    <location>
        <begin position="1"/>
        <end position="85"/>
    </location>
</feature>
<evidence type="ECO:0000256" key="3">
    <source>
        <dbReference type="ARBA" id="ARBA00022777"/>
    </source>
</evidence>
<evidence type="ECO:0000256" key="4">
    <source>
        <dbReference type="ARBA" id="ARBA00022840"/>
    </source>
</evidence>
<dbReference type="Proteomes" id="UP001527925">
    <property type="component" value="Unassembled WGS sequence"/>
</dbReference>
<dbReference type="PANTHER" id="PTHR44329">
    <property type="entry name" value="SERINE/THREONINE-PROTEIN KINASE TNNI3K-RELATED"/>
    <property type="match status" value="1"/>
</dbReference>
<reference evidence="6 7" key="1">
    <citation type="submission" date="2023-09" db="EMBL/GenBank/DDBJ databases">
        <title>Pangenome analysis of Batrachochytrium dendrobatidis and related Chytrids.</title>
        <authorList>
            <person name="Yacoub M.N."/>
            <person name="Stajich J.E."/>
            <person name="James T.Y."/>
        </authorList>
    </citation>
    <scope>NUCLEOTIDE SEQUENCE [LARGE SCALE GENOMIC DNA]</scope>
    <source>
        <strain evidence="6 7">JEL0888</strain>
    </source>
</reference>
<dbReference type="InterPro" id="IPR000719">
    <property type="entry name" value="Prot_kinase_dom"/>
</dbReference>
<protein>
    <recommendedName>
        <fullName evidence="5">Protein kinase domain-containing protein</fullName>
    </recommendedName>
</protein>
<dbReference type="InterPro" id="IPR051681">
    <property type="entry name" value="Ser/Thr_Kinases-Pseudokinases"/>
</dbReference>
<proteinExistence type="predicted"/>
<dbReference type="InterPro" id="IPR001245">
    <property type="entry name" value="Ser-Thr/Tyr_kinase_cat_dom"/>
</dbReference>
<evidence type="ECO:0000313" key="6">
    <source>
        <dbReference type="EMBL" id="KAL2913882.1"/>
    </source>
</evidence>
<gene>
    <name evidence="6" type="ORF">HK105_206616</name>
</gene>
<dbReference type="EMBL" id="JADGIZ020000040">
    <property type="protein sequence ID" value="KAL2913882.1"/>
    <property type="molecule type" value="Genomic_DNA"/>
</dbReference>
<keyword evidence="7" id="KW-1185">Reference proteome</keyword>
<name>A0ABR4N2Z5_9FUNG</name>